<organism evidence="1">
    <name type="scientific">Vibrio phage P018-4</name>
    <dbReference type="NCBI Taxonomy" id="3229728"/>
    <lineage>
        <taxon>Viruses</taxon>
        <taxon>Duplodnaviria</taxon>
        <taxon>Heunggongvirae</taxon>
        <taxon>Uroviricota</taxon>
        <taxon>Caudoviricetes</taxon>
    </lineage>
</organism>
<reference evidence="1" key="1">
    <citation type="submission" date="2024-06" db="EMBL/GenBank/DDBJ databases">
        <authorList>
            <person name="Yang R."/>
        </authorList>
    </citation>
    <scope>NUCLEOTIDE SEQUENCE</scope>
</reference>
<dbReference type="EMBL" id="PP934186">
    <property type="protein sequence ID" value="XDG30844.1"/>
    <property type="molecule type" value="Genomic_DNA"/>
</dbReference>
<name>A0AB39AJN1_9CAUD</name>
<sequence length="119" mass="13919">MNKQNKDILTMLDEMTDEELWERLNSCDDFGLTELFHVEHLQNRIRQTEDLEGVVIHKGDDKFEGFEDDNSTTVGLYDSLPSPNSTEDVVRKGYGSYYEVYSPTLVNNELMWKKVAWSY</sequence>
<accession>A0AB39AJN1</accession>
<evidence type="ECO:0000313" key="1">
    <source>
        <dbReference type="EMBL" id="XDG30844.1"/>
    </source>
</evidence>
<proteinExistence type="predicted"/>
<protein>
    <submittedName>
        <fullName evidence="1">Uncharacterized protein</fullName>
    </submittedName>
</protein>